<dbReference type="PANTHER" id="PTHR34822">
    <property type="entry name" value="GRPB DOMAIN PROTEIN (AFU_ORTHOLOGUE AFUA_1G01530)"/>
    <property type="match status" value="1"/>
</dbReference>
<dbReference type="AlphaFoldDB" id="A0A4V1M867"/>
<dbReference type="Pfam" id="PF04229">
    <property type="entry name" value="GrpB"/>
    <property type="match status" value="1"/>
</dbReference>
<gene>
    <name evidence="1" type="ORF">ESA94_07285</name>
</gene>
<reference evidence="1 2" key="1">
    <citation type="submission" date="2019-01" db="EMBL/GenBank/DDBJ databases">
        <title>Lacibacter sp. strain TTM-7.</title>
        <authorList>
            <person name="Chen W.-M."/>
        </authorList>
    </citation>
    <scope>NUCLEOTIDE SEQUENCE [LARGE SCALE GENOMIC DNA]</scope>
    <source>
        <strain evidence="1 2">TTM-7</strain>
    </source>
</reference>
<dbReference type="SUPFAM" id="SSF81301">
    <property type="entry name" value="Nucleotidyltransferase"/>
    <property type="match status" value="1"/>
</dbReference>
<proteinExistence type="predicted"/>
<dbReference type="Gene3D" id="3.30.460.10">
    <property type="entry name" value="Beta Polymerase, domain 2"/>
    <property type="match status" value="1"/>
</dbReference>
<comment type="caution">
    <text evidence="1">The sequence shown here is derived from an EMBL/GenBank/DDBJ whole genome shotgun (WGS) entry which is preliminary data.</text>
</comment>
<name>A0A4V1M867_9BACT</name>
<accession>A0A4V1M867</accession>
<dbReference type="PANTHER" id="PTHR34822:SF1">
    <property type="entry name" value="GRPB FAMILY PROTEIN"/>
    <property type="match status" value="1"/>
</dbReference>
<protein>
    <submittedName>
        <fullName evidence="1">GrpB family protein</fullName>
    </submittedName>
</protein>
<dbReference type="EMBL" id="SDHW01000001">
    <property type="protein sequence ID" value="RXK62792.1"/>
    <property type="molecule type" value="Genomic_DNA"/>
</dbReference>
<keyword evidence="2" id="KW-1185">Reference proteome</keyword>
<organism evidence="1 2">
    <name type="scientific">Lacibacter luteus</name>
    <dbReference type="NCBI Taxonomy" id="2508719"/>
    <lineage>
        <taxon>Bacteria</taxon>
        <taxon>Pseudomonadati</taxon>
        <taxon>Bacteroidota</taxon>
        <taxon>Chitinophagia</taxon>
        <taxon>Chitinophagales</taxon>
        <taxon>Chitinophagaceae</taxon>
        <taxon>Lacibacter</taxon>
    </lineage>
</organism>
<dbReference type="Proteomes" id="UP000290204">
    <property type="component" value="Unassembled WGS sequence"/>
</dbReference>
<evidence type="ECO:0000313" key="2">
    <source>
        <dbReference type="Proteomes" id="UP000290204"/>
    </source>
</evidence>
<sequence length="175" mass="19826">MLIRPYSATWASDFQRIETVLAKALTGTSFTIEHIGSTAVPGLAAKPIIDLDIAFDNNTDFNNIKSKLELLGYYHNGNQGITDREVFKRSAESISNNILDMIAHHLYVCPADSEELKRHLLFRNYLRSNAAARNTYEQLKYQLAEEAKHNKKLYAQLKEEKAKAFIESIVAKAVH</sequence>
<dbReference type="RefSeq" id="WP_129130162.1">
    <property type="nucleotide sequence ID" value="NZ_SDHW01000001.1"/>
</dbReference>
<dbReference type="InterPro" id="IPR043519">
    <property type="entry name" value="NT_sf"/>
</dbReference>
<evidence type="ECO:0000313" key="1">
    <source>
        <dbReference type="EMBL" id="RXK62792.1"/>
    </source>
</evidence>
<dbReference type="OrthoDB" id="9799092at2"/>
<dbReference type="InterPro" id="IPR007344">
    <property type="entry name" value="GrpB/CoaE"/>
</dbReference>